<dbReference type="Proteomes" id="UP000309215">
    <property type="component" value="Unassembled WGS sequence"/>
</dbReference>
<keyword evidence="7" id="KW-0812">Transmembrane</keyword>
<dbReference type="InterPro" id="IPR011009">
    <property type="entry name" value="Kinase-like_dom_sf"/>
</dbReference>
<comment type="caution">
    <text evidence="9">The sequence shown here is derived from an EMBL/GenBank/DDBJ whole genome shotgun (WGS) entry which is preliminary data.</text>
</comment>
<accession>A0A4U1INS8</accession>
<dbReference type="Gene3D" id="3.30.200.20">
    <property type="entry name" value="Phosphorylase Kinase, domain 1"/>
    <property type="match status" value="1"/>
</dbReference>
<feature type="region of interest" description="Disordered" evidence="6">
    <location>
        <begin position="298"/>
        <end position="330"/>
    </location>
</feature>
<keyword evidence="10" id="KW-1185">Reference proteome</keyword>
<keyword evidence="7" id="KW-1133">Transmembrane helix</keyword>
<dbReference type="InterPro" id="IPR000719">
    <property type="entry name" value="Prot_kinase_dom"/>
</dbReference>
<dbReference type="PROSITE" id="PS50011">
    <property type="entry name" value="PROTEIN_KINASE_DOM"/>
    <property type="match status" value="1"/>
</dbReference>
<evidence type="ECO:0000256" key="3">
    <source>
        <dbReference type="ARBA" id="ARBA00022777"/>
    </source>
</evidence>
<dbReference type="PANTHER" id="PTHR43289:SF6">
    <property type="entry name" value="SERINE_THREONINE-PROTEIN KINASE NEKL-3"/>
    <property type="match status" value="1"/>
</dbReference>
<keyword evidence="2 5" id="KW-0547">Nucleotide-binding</keyword>
<evidence type="ECO:0000256" key="5">
    <source>
        <dbReference type="PROSITE-ProRule" id="PRU10141"/>
    </source>
</evidence>
<keyword evidence="9" id="KW-0723">Serine/threonine-protein kinase</keyword>
<gene>
    <name evidence="9" type="ORF">E8A74_46470</name>
</gene>
<feature type="binding site" evidence="5">
    <location>
        <position position="53"/>
    </location>
    <ligand>
        <name>ATP</name>
        <dbReference type="ChEBI" id="CHEBI:30616"/>
    </ligand>
</feature>
<dbReference type="PROSITE" id="PS00107">
    <property type="entry name" value="PROTEIN_KINASE_ATP"/>
    <property type="match status" value="1"/>
</dbReference>
<evidence type="ECO:0000256" key="7">
    <source>
        <dbReference type="SAM" id="Phobius"/>
    </source>
</evidence>
<dbReference type="InterPro" id="IPR008271">
    <property type="entry name" value="Ser/Thr_kinase_AS"/>
</dbReference>
<dbReference type="OrthoDB" id="5495090at2"/>
<dbReference type="EMBL" id="SSMQ01000094">
    <property type="protein sequence ID" value="TKC95768.1"/>
    <property type="molecule type" value="Genomic_DNA"/>
</dbReference>
<protein>
    <submittedName>
        <fullName evidence="9">Serine/threonine protein kinase</fullName>
    </submittedName>
</protein>
<proteinExistence type="predicted"/>
<name>A0A4U1INS8_9BACT</name>
<dbReference type="CDD" id="cd14014">
    <property type="entry name" value="STKc_PknB_like"/>
    <property type="match status" value="1"/>
</dbReference>
<dbReference type="SUPFAM" id="SSF56112">
    <property type="entry name" value="Protein kinase-like (PK-like)"/>
    <property type="match status" value="1"/>
</dbReference>
<feature type="region of interest" description="Disordered" evidence="6">
    <location>
        <begin position="342"/>
        <end position="379"/>
    </location>
</feature>
<evidence type="ECO:0000256" key="4">
    <source>
        <dbReference type="ARBA" id="ARBA00022840"/>
    </source>
</evidence>
<feature type="compositionally biased region" description="Acidic residues" evidence="6">
    <location>
        <begin position="312"/>
        <end position="326"/>
    </location>
</feature>
<sequence length="526" mass="55828">MDSAPLSIATQIARQRVGRVLRDKWRLDSVLGTGGFGAVYAATHRTGKRVAIKIIHPELNAIADARSRFLREAYAVNAVSHPGMVSILDDDVDEDGCVFLVMELLDGETLEARRLRSGGSLDFEDVLSMADPILDVLAAAHEKGVVHRDLKPENVFLLRTGQIKMLDFGVAKLREAPRGKALTVNGIVIGTPAFMPPEQARGQWELVDERSDLYAVGATLFTLLTGQLVHGNLTPQESLVAAVTTPAPSLATVSPGTPRALVALLDRALAFDRKDRFQTAREMQAAVRAVYHELTGSLASTAPHEARSVPSTDEDETTQSGGDDEPTAVLSRMPELALARRLPSTTARSPRLVSPDSEPTIVGAPPSMTLKRSVSGLVGPESRGQRLASIFDSADFGDQAEISEDVAKATAALNASAAAAAAQNKKAEEAAAGPEPEEATIRNVKEEPGRPIAPKKARAAAPSRTWIYVVVVIVLVGALVGFALLRMKPRRAAAPAGPGAATRAQSCYAGAWLGSSPWGSSRSSWS</sequence>
<dbReference type="PROSITE" id="PS00108">
    <property type="entry name" value="PROTEIN_KINASE_ST"/>
    <property type="match status" value="1"/>
</dbReference>
<dbReference type="Pfam" id="PF00069">
    <property type="entry name" value="Pkinase"/>
    <property type="match status" value="1"/>
</dbReference>
<evidence type="ECO:0000259" key="8">
    <source>
        <dbReference type="PROSITE" id="PS50011"/>
    </source>
</evidence>
<keyword evidence="1" id="KW-0808">Transferase</keyword>
<dbReference type="Gene3D" id="1.10.510.10">
    <property type="entry name" value="Transferase(Phosphotransferase) domain 1"/>
    <property type="match status" value="1"/>
</dbReference>
<evidence type="ECO:0000256" key="6">
    <source>
        <dbReference type="SAM" id="MobiDB-lite"/>
    </source>
</evidence>
<evidence type="ECO:0000256" key="2">
    <source>
        <dbReference type="ARBA" id="ARBA00022741"/>
    </source>
</evidence>
<dbReference type="GO" id="GO:0005524">
    <property type="term" value="F:ATP binding"/>
    <property type="evidence" value="ECO:0007669"/>
    <property type="project" value="UniProtKB-UniRule"/>
</dbReference>
<dbReference type="RefSeq" id="WP_136935621.1">
    <property type="nucleotide sequence ID" value="NZ_SSMQ01000094.1"/>
</dbReference>
<dbReference type="SMART" id="SM00220">
    <property type="entry name" value="S_TKc"/>
    <property type="match status" value="1"/>
</dbReference>
<dbReference type="AlphaFoldDB" id="A0A4U1INS8"/>
<reference evidence="9 10" key="1">
    <citation type="submission" date="2019-04" db="EMBL/GenBank/DDBJ databases">
        <authorList>
            <person name="Li Y."/>
            <person name="Wang J."/>
        </authorList>
    </citation>
    <scope>NUCLEOTIDE SEQUENCE [LARGE SCALE GENOMIC DNA]</scope>
    <source>
        <strain evidence="9 10">DSM 14668</strain>
    </source>
</reference>
<keyword evidence="4 5" id="KW-0067">ATP-binding</keyword>
<evidence type="ECO:0000313" key="9">
    <source>
        <dbReference type="EMBL" id="TKC95768.1"/>
    </source>
</evidence>
<dbReference type="InterPro" id="IPR017441">
    <property type="entry name" value="Protein_kinase_ATP_BS"/>
</dbReference>
<keyword evidence="7" id="KW-0472">Membrane</keyword>
<evidence type="ECO:0000313" key="10">
    <source>
        <dbReference type="Proteomes" id="UP000309215"/>
    </source>
</evidence>
<keyword evidence="3 9" id="KW-0418">Kinase</keyword>
<dbReference type="PANTHER" id="PTHR43289">
    <property type="entry name" value="MITOGEN-ACTIVATED PROTEIN KINASE KINASE KINASE 20-RELATED"/>
    <property type="match status" value="1"/>
</dbReference>
<feature type="domain" description="Protein kinase" evidence="8">
    <location>
        <begin position="25"/>
        <end position="295"/>
    </location>
</feature>
<organism evidence="9 10">
    <name type="scientific">Polyangium fumosum</name>
    <dbReference type="NCBI Taxonomy" id="889272"/>
    <lineage>
        <taxon>Bacteria</taxon>
        <taxon>Pseudomonadati</taxon>
        <taxon>Myxococcota</taxon>
        <taxon>Polyangia</taxon>
        <taxon>Polyangiales</taxon>
        <taxon>Polyangiaceae</taxon>
        <taxon>Polyangium</taxon>
    </lineage>
</organism>
<evidence type="ECO:0000256" key="1">
    <source>
        <dbReference type="ARBA" id="ARBA00022679"/>
    </source>
</evidence>
<dbReference type="GO" id="GO:0004674">
    <property type="term" value="F:protein serine/threonine kinase activity"/>
    <property type="evidence" value="ECO:0007669"/>
    <property type="project" value="UniProtKB-KW"/>
</dbReference>
<feature type="transmembrane region" description="Helical" evidence="7">
    <location>
        <begin position="465"/>
        <end position="485"/>
    </location>
</feature>